<proteinExistence type="predicted"/>
<feature type="compositionally biased region" description="Acidic residues" evidence="1">
    <location>
        <begin position="572"/>
        <end position="584"/>
    </location>
</feature>
<dbReference type="AlphaFoldDB" id="A0AA39GA78"/>
<feature type="region of interest" description="Disordered" evidence="1">
    <location>
        <begin position="125"/>
        <end position="163"/>
    </location>
</feature>
<dbReference type="PANTHER" id="PTHR31014:SF0">
    <property type="entry name" value="MITOCHONDRIAL TRANSLATION SYSTEM COMPONENT PET127-RELATED"/>
    <property type="match status" value="1"/>
</dbReference>
<feature type="region of interest" description="Disordered" evidence="1">
    <location>
        <begin position="765"/>
        <end position="801"/>
    </location>
</feature>
<evidence type="ECO:0000313" key="2">
    <source>
        <dbReference type="EMBL" id="KAK0383575.1"/>
    </source>
</evidence>
<dbReference type="GO" id="GO:0005740">
    <property type="term" value="C:mitochondrial envelope"/>
    <property type="evidence" value="ECO:0007669"/>
    <property type="project" value="TreeGrafter"/>
</dbReference>
<feature type="compositionally biased region" description="Polar residues" evidence="1">
    <location>
        <begin position="791"/>
        <end position="800"/>
    </location>
</feature>
<dbReference type="EMBL" id="JAPDFR010000009">
    <property type="protein sequence ID" value="KAK0383575.1"/>
    <property type="molecule type" value="Genomic_DNA"/>
</dbReference>
<feature type="compositionally biased region" description="Polar residues" evidence="1">
    <location>
        <begin position="55"/>
        <end position="72"/>
    </location>
</feature>
<feature type="compositionally biased region" description="Basic and acidic residues" evidence="1">
    <location>
        <begin position="669"/>
        <end position="688"/>
    </location>
</feature>
<dbReference type="InterPro" id="IPR013943">
    <property type="entry name" value="Pet127"/>
</dbReference>
<evidence type="ECO:0000313" key="3">
    <source>
        <dbReference type="Proteomes" id="UP001175261"/>
    </source>
</evidence>
<sequence length="998" mass="111486">MLHVKHGRFGLARQSLRITKCTLQTSLTPSRPLTSTSKPKRRQPRDAKAKRKSQENSSSVPDAEPSPQSSFEDPSYVAFDPLSPFFGGQFNEPAIGPPPVPLSNGTWTSLADRLLDRTDKVPAKAQLESHHGHSEAQKPGAGPSNKSSAPSRKGSRSKGPAKSKVTWIDPFKIHLKPIEEDVKLDVPKLQHNLDRVLFNPGVHVMRDSRSRVYNFDPDIAKIMPADEFDYEALGEYITSSKDQNLRALCTKYNKKYCGSTSSLSAILSHFHYLISAWRKPNFSMLSGMIKPDSTNFTQILRSPAAAFAHYSDGSYAIDADKEHDVENILSSLGKSMEKHLLLPKDEFDKYRLTRSHEIPEEQKNAGEAYHYSELGDFLVRSQLDAYDPRLPGSGVFDIKTRAVVSIRMDVLGYEKGLGYEISKLRGPWHSFEREYMDMIRAAFLKYSLQVRMGRMDGIFCAYHNTQRIFGFQYIPLPEMDLCLHGTYSKRIGDEEFRASLAMFNALLDRGTKRWPGRTLRLHVETRDTVIPLMYFFIEPVSEQDMQRVQKANKSKAAASAARVVEKLKDLEESLNESTQEESDVENSPRGEANETSEVHDAETEADEVWDELMSKIEEVVESDTNGLESVRAAVVSALDRQGLMEGKHPSEMEGYVALLMEALIGSRPEDRSTAAESDLKEINSEDAKPLSSDEVGSAELLGTSRIARNKSTAETPTTSDGPYESYGKGAGFAPEEKGLAIEAPAKTGTTTEAVAAADVIIETDSSAEREMPTELEAPIASEDGKPEHDAQTTTEASGPSLQELVMRAADNVDNKSGELRAFERVFAELLAEAKAKGSQKSTAVANEGGPSPSSDNNESWESETQETTAPLSKKRSNNDVGTNEILGMVVTVRNKLDGKYVDRPDTPFYGRWQVGYSVTELEDEKARRLYAQIKKRRSSALSFDRARRDSQWYSMFRGNLQKATRQGRELRERLEREDQERQTIHVAWDQAPRPIKKD</sequence>
<evidence type="ECO:0000256" key="1">
    <source>
        <dbReference type="SAM" id="MobiDB-lite"/>
    </source>
</evidence>
<protein>
    <submittedName>
        <fullName evidence="2">Uncharacterized protein</fullName>
    </submittedName>
</protein>
<feature type="compositionally biased region" description="Low complexity" evidence="1">
    <location>
        <begin position="22"/>
        <end position="37"/>
    </location>
</feature>
<keyword evidence="3" id="KW-1185">Reference proteome</keyword>
<reference evidence="2" key="1">
    <citation type="submission" date="2022-10" db="EMBL/GenBank/DDBJ databases">
        <title>Determination and structural analysis of whole genome sequence of Sarocladium strictum F4-1.</title>
        <authorList>
            <person name="Hu L."/>
            <person name="Jiang Y."/>
        </authorList>
    </citation>
    <scope>NUCLEOTIDE SEQUENCE</scope>
    <source>
        <strain evidence="2">F4-1</strain>
    </source>
</reference>
<gene>
    <name evidence="2" type="ORF">NLU13_9486</name>
</gene>
<feature type="compositionally biased region" description="Basic residues" evidence="1">
    <location>
        <begin position="38"/>
        <end position="51"/>
    </location>
</feature>
<feature type="compositionally biased region" description="Polar residues" evidence="1">
    <location>
        <begin position="709"/>
        <end position="720"/>
    </location>
</feature>
<feature type="region of interest" description="Disordered" evidence="1">
    <location>
        <begin position="834"/>
        <end position="879"/>
    </location>
</feature>
<feature type="compositionally biased region" description="Basic and acidic residues" evidence="1">
    <location>
        <begin position="586"/>
        <end position="602"/>
    </location>
</feature>
<name>A0AA39GA78_SARSR</name>
<dbReference type="Proteomes" id="UP001175261">
    <property type="component" value="Unassembled WGS sequence"/>
</dbReference>
<organism evidence="2 3">
    <name type="scientific">Sarocladium strictum</name>
    <name type="common">Black bundle disease fungus</name>
    <name type="synonym">Acremonium strictum</name>
    <dbReference type="NCBI Taxonomy" id="5046"/>
    <lineage>
        <taxon>Eukaryota</taxon>
        <taxon>Fungi</taxon>
        <taxon>Dikarya</taxon>
        <taxon>Ascomycota</taxon>
        <taxon>Pezizomycotina</taxon>
        <taxon>Sordariomycetes</taxon>
        <taxon>Hypocreomycetidae</taxon>
        <taxon>Hypocreales</taxon>
        <taxon>Sarocladiaceae</taxon>
        <taxon>Sarocladium</taxon>
    </lineage>
</organism>
<feature type="region of interest" description="Disordered" evidence="1">
    <location>
        <begin position="22"/>
        <end position="74"/>
    </location>
</feature>
<comment type="caution">
    <text evidence="2">The sequence shown here is derived from an EMBL/GenBank/DDBJ whole genome shotgun (WGS) entry which is preliminary data.</text>
</comment>
<dbReference type="PANTHER" id="PTHR31014">
    <property type="entry name" value="MITOCHONDRIAL TRANSLATION SYSTEM COMPONENT PET127-RELATED"/>
    <property type="match status" value="1"/>
</dbReference>
<dbReference type="GO" id="GO:0000964">
    <property type="term" value="P:mitochondrial RNA 5'-end processing"/>
    <property type="evidence" value="ECO:0007669"/>
    <property type="project" value="TreeGrafter"/>
</dbReference>
<feature type="region of interest" description="Disordered" evidence="1">
    <location>
        <begin position="669"/>
        <end position="731"/>
    </location>
</feature>
<feature type="compositionally biased region" description="Basic and acidic residues" evidence="1">
    <location>
        <begin position="125"/>
        <end position="136"/>
    </location>
</feature>
<accession>A0AA39GA78</accession>
<dbReference type="Pfam" id="PF08634">
    <property type="entry name" value="Pet127"/>
    <property type="match status" value="1"/>
</dbReference>
<feature type="region of interest" description="Disordered" evidence="1">
    <location>
        <begin position="572"/>
        <end position="604"/>
    </location>
</feature>